<dbReference type="KEGG" id="dan:6500952"/>
<dbReference type="STRING" id="7217.B3LXF0"/>
<dbReference type="HOGENOM" id="CLU_1058739_0_0_1"/>
<dbReference type="OrthoDB" id="303614at2759"/>
<dbReference type="FunCoup" id="B3LXF0">
    <property type="interactions" value="130"/>
</dbReference>
<evidence type="ECO:0000256" key="1">
    <source>
        <dbReference type="ARBA" id="ARBA00001917"/>
    </source>
</evidence>
<proteinExistence type="inferred from homology"/>
<sequence>MSSILVQKFWGTLATTELLCRVWPQAYPRWSPAHSHLAHNVATQEERIMEEPYIIFQRWLMSAQKQAPQVRPRLACMATVDKAGEPVTRLTNIEDVSAHGITFFTTLGSRQAGELSQNPHVSLHFNWAPLMRSVRIAGTAYQLTDAQAMDQFRRYSRHMQLTITHGPRYAAKYSQAHSSFYQRMVQRMSSWFGKAPEDVPMPSNWGGFLLAPSLFEFGMVGEESGRKRLRFRRCLNMPRGARGGTVQAETQDWIYDSSEE</sequence>
<dbReference type="GO" id="GO:0010181">
    <property type="term" value="F:FMN binding"/>
    <property type="evidence" value="ECO:0007669"/>
    <property type="project" value="InterPro"/>
</dbReference>
<comment type="cofactor">
    <cofactor evidence="1">
        <name>FMN</name>
        <dbReference type="ChEBI" id="CHEBI:58210"/>
    </cofactor>
</comment>
<comment type="function">
    <text evidence="2">Catalyzes the oxidation of either pyridoxine 5'-phosphate (PNP) or pyridoxamine 5'-phosphate (PMP) into pyridoxal 5'-phosphate (PLP).</text>
</comment>
<evidence type="ECO:0000256" key="2">
    <source>
        <dbReference type="ARBA" id="ARBA00003691"/>
    </source>
</evidence>
<feature type="domain" description="Pyridoxamine 5'-phosphate oxidase N-terminal" evidence="10">
    <location>
        <begin position="71"/>
        <end position="159"/>
    </location>
</feature>
<dbReference type="SUPFAM" id="SSF50475">
    <property type="entry name" value="FMN-binding split barrel"/>
    <property type="match status" value="1"/>
</dbReference>
<dbReference type="OMA" id="MSITHGP"/>
<dbReference type="PANTHER" id="PTHR10851:SF0">
    <property type="entry name" value="PYRIDOXINE-5'-PHOSPHATE OXIDASE"/>
    <property type="match status" value="1"/>
</dbReference>
<evidence type="ECO:0000256" key="9">
    <source>
        <dbReference type="ARBA" id="ARBA00023002"/>
    </source>
</evidence>
<dbReference type="InterPro" id="IPR011576">
    <property type="entry name" value="Pyridox_Oxase_N"/>
</dbReference>
<evidence type="ECO:0000259" key="10">
    <source>
        <dbReference type="Pfam" id="PF01243"/>
    </source>
</evidence>
<evidence type="ECO:0000256" key="4">
    <source>
        <dbReference type="ARBA" id="ARBA00005037"/>
    </source>
</evidence>
<dbReference type="InterPro" id="IPR000659">
    <property type="entry name" value="Pyridox_Oxase"/>
</dbReference>
<evidence type="ECO:0000313" key="12">
    <source>
        <dbReference type="Proteomes" id="UP000007801"/>
    </source>
</evidence>
<dbReference type="Pfam" id="PF01243">
    <property type="entry name" value="PNPOx_N"/>
    <property type="match status" value="1"/>
</dbReference>
<name>B3LXF0_DROAN</name>
<dbReference type="EMBL" id="CH902617">
    <property type="protein sequence ID" value="EDV42794.1"/>
    <property type="molecule type" value="Genomic_DNA"/>
</dbReference>
<evidence type="ECO:0000256" key="5">
    <source>
        <dbReference type="ARBA" id="ARBA00007301"/>
    </source>
</evidence>
<dbReference type="GeneID" id="6500952"/>
<comment type="pathway">
    <text evidence="4">Cofactor metabolism; pyridoxal 5'-phosphate salvage; pyridoxal 5'-phosphate from pyridoxine 5'-phosphate: step 1/1.</text>
</comment>
<keyword evidence="9 11" id="KW-0560">Oxidoreductase</keyword>
<dbReference type="AlphaFoldDB" id="B3LXF0"/>
<evidence type="ECO:0000313" key="11">
    <source>
        <dbReference type="EMBL" id="EDV42794.1"/>
    </source>
</evidence>
<dbReference type="PANTHER" id="PTHR10851">
    <property type="entry name" value="PYRIDOXINE-5-PHOSPHATE OXIDASE"/>
    <property type="match status" value="1"/>
</dbReference>
<dbReference type="GO" id="GO:0008615">
    <property type="term" value="P:pyridoxine biosynthetic process"/>
    <property type="evidence" value="ECO:0007669"/>
    <property type="project" value="InterPro"/>
</dbReference>
<keyword evidence="12" id="KW-1185">Reference proteome</keyword>
<keyword evidence="8" id="KW-0288">FMN</keyword>
<gene>
    <name evidence="11" type="primary">Dana\GF18174</name>
    <name evidence="11" type="synonym">dana_GLEANR_19433</name>
    <name evidence="11" type="ORF">GF18174</name>
</gene>
<comment type="pathway">
    <text evidence="3">Cofactor metabolism; pyridoxal 5'-phosphate salvage; pyridoxal 5'-phosphate from pyridoxamine 5'-phosphate: step 1/1.</text>
</comment>
<dbReference type="InParanoid" id="B3LXF0"/>
<reference evidence="11 12" key="1">
    <citation type="journal article" date="2007" name="Nature">
        <title>Evolution of genes and genomes on the Drosophila phylogeny.</title>
        <authorList>
            <consortium name="Drosophila 12 Genomes Consortium"/>
            <person name="Clark A.G."/>
            <person name="Eisen M.B."/>
            <person name="Smith D.R."/>
            <person name="Bergman C.M."/>
            <person name="Oliver B."/>
            <person name="Markow T.A."/>
            <person name="Kaufman T.C."/>
            <person name="Kellis M."/>
            <person name="Gelbart W."/>
            <person name="Iyer V.N."/>
            <person name="Pollard D.A."/>
            <person name="Sackton T.B."/>
            <person name="Larracuente A.M."/>
            <person name="Singh N.D."/>
            <person name="Abad J.P."/>
            <person name="Abt D.N."/>
            <person name="Adryan B."/>
            <person name="Aguade M."/>
            <person name="Akashi H."/>
            <person name="Anderson W.W."/>
            <person name="Aquadro C.F."/>
            <person name="Ardell D.H."/>
            <person name="Arguello R."/>
            <person name="Artieri C.G."/>
            <person name="Barbash D.A."/>
            <person name="Barker D."/>
            <person name="Barsanti P."/>
            <person name="Batterham P."/>
            <person name="Batzoglou S."/>
            <person name="Begun D."/>
            <person name="Bhutkar A."/>
            <person name="Blanco E."/>
            <person name="Bosak S.A."/>
            <person name="Bradley R.K."/>
            <person name="Brand A.D."/>
            <person name="Brent M.R."/>
            <person name="Brooks A.N."/>
            <person name="Brown R.H."/>
            <person name="Butlin R.K."/>
            <person name="Caggese C."/>
            <person name="Calvi B.R."/>
            <person name="Bernardo de Carvalho A."/>
            <person name="Caspi A."/>
            <person name="Castrezana S."/>
            <person name="Celniker S.E."/>
            <person name="Chang J.L."/>
            <person name="Chapple C."/>
            <person name="Chatterji S."/>
            <person name="Chinwalla A."/>
            <person name="Civetta A."/>
            <person name="Clifton S.W."/>
            <person name="Comeron J.M."/>
            <person name="Costello J.C."/>
            <person name="Coyne J.A."/>
            <person name="Daub J."/>
            <person name="David R.G."/>
            <person name="Delcher A.L."/>
            <person name="Delehaunty K."/>
            <person name="Do C.B."/>
            <person name="Ebling H."/>
            <person name="Edwards K."/>
            <person name="Eickbush T."/>
            <person name="Evans J.D."/>
            <person name="Filipski A."/>
            <person name="Findeiss S."/>
            <person name="Freyhult E."/>
            <person name="Fulton L."/>
            <person name="Fulton R."/>
            <person name="Garcia A.C."/>
            <person name="Gardiner A."/>
            <person name="Garfield D.A."/>
            <person name="Garvin B.E."/>
            <person name="Gibson G."/>
            <person name="Gilbert D."/>
            <person name="Gnerre S."/>
            <person name="Godfrey J."/>
            <person name="Good R."/>
            <person name="Gotea V."/>
            <person name="Gravely B."/>
            <person name="Greenberg A.J."/>
            <person name="Griffiths-Jones S."/>
            <person name="Gross S."/>
            <person name="Guigo R."/>
            <person name="Gustafson E.A."/>
            <person name="Haerty W."/>
            <person name="Hahn M.W."/>
            <person name="Halligan D.L."/>
            <person name="Halpern A.L."/>
            <person name="Halter G.M."/>
            <person name="Han M.V."/>
            <person name="Heger A."/>
            <person name="Hillier L."/>
            <person name="Hinrichs A.S."/>
            <person name="Holmes I."/>
            <person name="Hoskins R.A."/>
            <person name="Hubisz M.J."/>
            <person name="Hultmark D."/>
            <person name="Huntley M.A."/>
            <person name="Jaffe D.B."/>
            <person name="Jagadeeshan S."/>
            <person name="Jeck W.R."/>
            <person name="Johnson J."/>
            <person name="Jones C.D."/>
            <person name="Jordan W.C."/>
            <person name="Karpen G.H."/>
            <person name="Kataoka E."/>
            <person name="Keightley P.D."/>
            <person name="Kheradpour P."/>
            <person name="Kirkness E.F."/>
            <person name="Koerich L.B."/>
            <person name="Kristiansen K."/>
            <person name="Kudrna D."/>
            <person name="Kulathinal R.J."/>
            <person name="Kumar S."/>
            <person name="Kwok R."/>
            <person name="Lander E."/>
            <person name="Langley C.H."/>
            <person name="Lapoint R."/>
            <person name="Lazzaro B.P."/>
            <person name="Lee S.J."/>
            <person name="Levesque L."/>
            <person name="Li R."/>
            <person name="Lin C.F."/>
            <person name="Lin M.F."/>
            <person name="Lindblad-Toh K."/>
            <person name="Llopart A."/>
            <person name="Long M."/>
            <person name="Low L."/>
            <person name="Lozovsky E."/>
            <person name="Lu J."/>
            <person name="Luo M."/>
            <person name="Machado C.A."/>
            <person name="Makalowski W."/>
            <person name="Marzo M."/>
            <person name="Matsuda M."/>
            <person name="Matzkin L."/>
            <person name="McAllister B."/>
            <person name="McBride C.S."/>
            <person name="McKernan B."/>
            <person name="McKernan K."/>
            <person name="Mendez-Lago M."/>
            <person name="Minx P."/>
            <person name="Mollenhauer M.U."/>
            <person name="Montooth K."/>
            <person name="Mount S.M."/>
            <person name="Mu X."/>
            <person name="Myers E."/>
            <person name="Negre B."/>
            <person name="Newfeld S."/>
            <person name="Nielsen R."/>
            <person name="Noor M.A."/>
            <person name="O'Grady P."/>
            <person name="Pachter L."/>
            <person name="Papaceit M."/>
            <person name="Parisi M.J."/>
            <person name="Parisi M."/>
            <person name="Parts L."/>
            <person name="Pedersen J.S."/>
            <person name="Pesole G."/>
            <person name="Phillippy A.M."/>
            <person name="Ponting C.P."/>
            <person name="Pop M."/>
            <person name="Porcelli D."/>
            <person name="Powell J.R."/>
            <person name="Prohaska S."/>
            <person name="Pruitt K."/>
            <person name="Puig M."/>
            <person name="Quesneville H."/>
            <person name="Ram K.R."/>
            <person name="Rand D."/>
            <person name="Rasmussen M.D."/>
            <person name="Reed L.K."/>
            <person name="Reenan R."/>
            <person name="Reily A."/>
            <person name="Remington K.A."/>
            <person name="Rieger T.T."/>
            <person name="Ritchie M.G."/>
            <person name="Robin C."/>
            <person name="Rogers Y.H."/>
            <person name="Rohde C."/>
            <person name="Rozas J."/>
            <person name="Rubenfield M.J."/>
            <person name="Ruiz A."/>
            <person name="Russo S."/>
            <person name="Salzberg S.L."/>
            <person name="Sanchez-Gracia A."/>
            <person name="Saranga D.J."/>
            <person name="Sato H."/>
            <person name="Schaeffer S.W."/>
            <person name="Schatz M.C."/>
            <person name="Schlenke T."/>
            <person name="Schwartz R."/>
            <person name="Segarra C."/>
            <person name="Singh R.S."/>
            <person name="Sirot L."/>
            <person name="Sirota M."/>
            <person name="Sisneros N.B."/>
            <person name="Smith C.D."/>
            <person name="Smith T.F."/>
            <person name="Spieth J."/>
            <person name="Stage D.E."/>
            <person name="Stark A."/>
            <person name="Stephan W."/>
            <person name="Strausberg R.L."/>
            <person name="Strempel S."/>
            <person name="Sturgill D."/>
            <person name="Sutton G."/>
            <person name="Sutton G.G."/>
            <person name="Tao W."/>
            <person name="Teichmann S."/>
            <person name="Tobari Y.N."/>
            <person name="Tomimura Y."/>
            <person name="Tsolas J.M."/>
            <person name="Valente V.L."/>
            <person name="Venter E."/>
            <person name="Venter J.C."/>
            <person name="Vicario S."/>
            <person name="Vieira F.G."/>
            <person name="Vilella A.J."/>
            <person name="Villasante A."/>
            <person name="Walenz B."/>
            <person name="Wang J."/>
            <person name="Wasserman M."/>
            <person name="Watts T."/>
            <person name="Wilson D."/>
            <person name="Wilson R.K."/>
            <person name="Wing R.A."/>
            <person name="Wolfner M.F."/>
            <person name="Wong A."/>
            <person name="Wong G.K."/>
            <person name="Wu C.I."/>
            <person name="Wu G."/>
            <person name="Yamamoto D."/>
            <person name="Yang H.P."/>
            <person name="Yang S.P."/>
            <person name="Yorke J.A."/>
            <person name="Yoshida K."/>
            <person name="Zdobnov E."/>
            <person name="Zhang P."/>
            <person name="Zhang Y."/>
            <person name="Zimin A.V."/>
            <person name="Baldwin J."/>
            <person name="Abdouelleil A."/>
            <person name="Abdulkadir J."/>
            <person name="Abebe A."/>
            <person name="Abera B."/>
            <person name="Abreu J."/>
            <person name="Acer S.C."/>
            <person name="Aftuck L."/>
            <person name="Alexander A."/>
            <person name="An P."/>
            <person name="Anderson E."/>
            <person name="Anderson S."/>
            <person name="Arachi H."/>
            <person name="Azer M."/>
            <person name="Bachantsang P."/>
            <person name="Barry A."/>
            <person name="Bayul T."/>
            <person name="Berlin A."/>
            <person name="Bessette D."/>
            <person name="Bloom T."/>
            <person name="Blye J."/>
            <person name="Boguslavskiy L."/>
            <person name="Bonnet C."/>
            <person name="Boukhgalter B."/>
            <person name="Bourzgui I."/>
            <person name="Brown A."/>
            <person name="Cahill P."/>
            <person name="Channer S."/>
            <person name="Cheshatsang Y."/>
            <person name="Chuda L."/>
            <person name="Citroen M."/>
            <person name="Collymore A."/>
            <person name="Cooke P."/>
            <person name="Costello M."/>
            <person name="D'Aco K."/>
            <person name="Daza R."/>
            <person name="De Haan G."/>
            <person name="DeGray S."/>
            <person name="DeMaso C."/>
            <person name="Dhargay N."/>
            <person name="Dooley K."/>
            <person name="Dooley E."/>
            <person name="Doricent M."/>
            <person name="Dorje P."/>
            <person name="Dorjee K."/>
            <person name="Dupes A."/>
            <person name="Elong R."/>
            <person name="Falk J."/>
            <person name="Farina A."/>
            <person name="Faro S."/>
            <person name="Ferguson D."/>
            <person name="Fisher S."/>
            <person name="Foley C.D."/>
            <person name="Franke A."/>
            <person name="Friedrich D."/>
            <person name="Gadbois L."/>
            <person name="Gearin G."/>
            <person name="Gearin C.R."/>
            <person name="Giannoukos G."/>
            <person name="Goode T."/>
            <person name="Graham J."/>
            <person name="Grandbois E."/>
            <person name="Grewal S."/>
            <person name="Gyaltsen K."/>
            <person name="Hafez N."/>
            <person name="Hagos B."/>
            <person name="Hall J."/>
            <person name="Henson C."/>
            <person name="Hollinger A."/>
            <person name="Honan T."/>
            <person name="Huard M.D."/>
            <person name="Hughes L."/>
            <person name="Hurhula B."/>
            <person name="Husby M.E."/>
            <person name="Kamat A."/>
            <person name="Kanga B."/>
            <person name="Kashin S."/>
            <person name="Khazanovich D."/>
            <person name="Kisner P."/>
            <person name="Lance K."/>
            <person name="Lara M."/>
            <person name="Lee W."/>
            <person name="Lennon N."/>
            <person name="Letendre F."/>
            <person name="LeVine R."/>
            <person name="Lipovsky A."/>
            <person name="Liu X."/>
            <person name="Liu J."/>
            <person name="Liu S."/>
            <person name="Lokyitsang T."/>
            <person name="Lokyitsang Y."/>
            <person name="Lubonja R."/>
            <person name="Lui A."/>
            <person name="MacDonald P."/>
            <person name="Magnisalis V."/>
            <person name="Maru K."/>
            <person name="Matthews C."/>
            <person name="McCusker W."/>
            <person name="McDonough S."/>
            <person name="Mehta T."/>
            <person name="Meldrim J."/>
            <person name="Meneus L."/>
            <person name="Mihai O."/>
            <person name="Mihalev A."/>
            <person name="Mihova T."/>
            <person name="Mittelman R."/>
            <person name="Mlenga V."/>
            <person name="Montmayeur A."/>
            <person name="Mulrain L."/>
            <person name="Navidi A."/>
            <person name="Naylor J."/>
            <person name="Negash T."/>
            <person name="Nguyen T."/>
            <person name="Nguyen N."/>
            <person name="Nicol R."/>
            <person name="Norbu C."/>
            <person name="Norbu N."/>
            <person name="Novod N."/>
            <person name="O'Neill B."/>
            <person name="Osman S."/>
            <person name="Markiewicz E."/>
            <person name="Oyono O.L."/>
            <person name="Patti C."/>
            <person name="Phunkhang P."/>
            <person name="Pierre F."/>
            <person name="Priest M."/>
            <person name="Raghuraman S."/>
            <person name="Rege F."/>
            <person name="Reyes R."/>
            <person name="Rise C."/>
            <person name="Rogov P."/>
            <person name="Ross K."/>
            <person name="Ryan E."/>
            <person name="Settipalli S."/>
            <person name="Shea T."/>
            <person name="Sherpa N."/>
            <person name="Shi L."/>
            <person name="Shih D."/>
            <person name="Sparrow T."/>
            <person name="Spaulding J."/>
            <person name="Stalker J."/>
            <person name="Stange-Thomann N."/>
            <person name="Stavropoulos S."/>
            <person name="Stone C."/>
            <person name="Strader C."/>
            <person name="Tesfaye S."/>
            <person name="Thomson T."/>
            <person name="Thoulutsang Y."/>
            <person name="Thoulutsang D."/>
            <person name="Topham K."/>
            <person name="Topping I."/>
            <person name="Tsamla T."/>
            <person name="Vassiliev H."/>
            <person name="Vo A."/>
            <person name="Wangchuk T."/>
            <person name="Wangdi T."/>
            <person name="Weiand M."/>
            <person name="Wilkinson J."/>
            <person name="Wilson A."/>
            <person name="Yadav S."/>
            <person name="Young G."/>
            <person name="Yu Q."/>
            <person name="Zembek L."/>
            <person name="Zhong D."/>
            <person name="Zimmer A."/>
            <person name="Zwirko Z."/>
            <person name="Jaffe D.B."/>
            <person name="Alvarez P."/>
            <person name="Brockman W."/>
            <person name="Butler J."/>
            <person name="Chin C."/>
            <person name="Gnerre S."/>
            <person name="Grabherr M."/>
            <person name="Kleber M."/>
            <person name="Mauceli E."/>
            <person name="MacCallum I."/>
        </authorList>
    </citation>
    <scope>NUCLEOTIDE SEQUENCE [LARGE SCALE GENOMIC DNA]</scope>
    <source>
        <strain evidence="12">Tucson 14024-0371.13</strain>
    </source>
</reference>
<comment type="similarity">
    <text evidence="5">Belongs to the pyridoxamine 5'-phosphate oxidase family.</text>
</comment>
<organism evidence="11 12">
    <name type="scientific">Drosophila ananassae</name>
    <name type="common">Fruit fly</name>
    <dbReference type="NCBI Taxonomy" id="7217"/>
    <lineage>
        <taxon>Eukaryota</taxon>
        <taxon>Metazoa</taxon>
        <taxon>Ecdysozoa</taxon>
        <taxon>Arthropoda</taxon>
        <taxon>Hexapoda</taxon>
        <taxon>Insecta</taxon>
        <taxon>Pterygota</taxon>
        <taxon>Neoptera</taxon>
        <taxon>Endopterygota</taxon>
        <taxon>Diptera</taxon>
        <taxon>Brachycera</taxon>
        <taxon>Muscomorpha</taxon>
        <taxon>Ephydroidea</taxon>
        <taxon>Drosophilidae</taxon>
        <taxon>Drosophila</taxon>
        <taxon>Sophophora</taxon>
    </lineage>
</organism>
<evidence type="ECO:0000256" key="3">
    <source>
        <dbReference type="ARBA" id="ARBA00004738"/>
    </source>
</evidence>
<protein>
    <recommendedName>
        <fullName evidence="6">pyridoxal 5'-phosphate synthase</fullName>
        <ecNumber evidence="6">1.4.3.5</ecNumber>
    </recommendedName>
</protein>
<keyword evidence="7" id="KW-0285">Flavoprotein</keyword>
<dbReference type="Proteomes" id="UP000007801">
    <property type="component" value="Unassembled WGS sequence"/>
</dbReference>
<dbReference type="EC" id="1.4.3.5" evidence="6"/>
<dbReference type="PIRSF" id="PIRSF000190">
    <property type="entry name" value="Pyd_amn-ph_oxd"/>
    <property type="match status" value="1"/>
</dbReference>
<evidence type="ECO:0000256" key="7">
    <source>
        <dbReference type="ARBA" id="ARBA00022630"/>
    </source>
</evidence>
<dbReference type="GO" id="GO:0004733">
    <property type="term" value="F:pyridoxamine phosphate oxidase activity"/>
    <property type="evidence" value="ECO:0007669"/>
    <property type="project" value="UniProtKB-EC"/>
</dbReference>
<dbReference type="UniPathway" id="UPA01068">
    <property type="reaction ID" value="UER00304"/>
</dbReference>
<dbReference type="eggNOG" id="KOG2586">
    <property type="taxonomic scope" value="Eukaryota"/>
</dbReference>
<dbReference type="PhylomeDB" id="B3LXF0"/>
<evidence type="ECO:0000256" key="8">
    <source>
        <dbReference type="ARBA" id="ARBA00022643"/>
    </source>
</evidence>
<accession>B3LXF0</accession>
<dbReference type="Gene3D" id="2.30.110.10">
    <property type="entry name" value="Electron Transport, Fmn-binding Protein, Chain A"/>
    <property type="match status" value="1"/>
</dbReference>
<dbReference type="InterPro" id="IPR012349">
    <property type="entry name" value="Split_barrel_FMN-bd"/>
</dbReference>
<evidence type="ECO:0000256" key="6">
    <source>
        <dbReference type="ARBA" id="ARBA00012801"/>
    </source>
</evidence>